<protein>
    <submittedName>
        <fullName evidence="2">Uncharacterized protein</fullName>
    </submittedName>
</protein>
<evidence type="ECO:0000313" key="3">
    <source>
        <dbReference type="Proteomes" id="UP000652761"/>
    </source>
</evidence>
<dbReference type="EMBL" id="NMUH01000163">
    <property type="protein sequence ID" value="MQL73361.1"/>
    <property type="molecule type" value="Genomic_DNA"/>
</dbReference>
<dbReference type="Proteomes" id="UP000652761">
    <property type="component" value="Unassembled WGS sequence"/>
</dbReference>
<feature type="region of interest" description="Disordered" evidence="1">
    <location>
        <begin position="44"/>
        <end position="66"/>
    </location>
</feature>
<sequence>MHTRTRRLQEELSAQVDADAVGKKAPSWGDFLLFLCSRTTSHDPNNVRSTELRMSRFGHSQSKQDF</sequence>
<gene>
    <name evidence="2" type="ORF">Taro_005708</name>
</gene>
<accession>A0A843TQL0</accession>
<dbReference type="AlphaFoldDB" id="A0A843TQL0"/>
<comment type="caution">
    <text evidence="2">The sequence shown here is derived from an EMBL/GenBank/DDBJ whole genome shotgun (WGS) entry which is preliminary data.</text>
</comment>
<evidence type="ECO:0000313" key="2">
    <source>
        <dbReference type="EMBL" id="MQL73361.1"/>
    </source>
</evidence>
<organism evidence="2 3">
    <name type="scientific">Colocasia esculenta</name>
    <name type="common">Wild taro</name>
    <name type="synonym">Arum esculentum</name>
    <dbReference type="NCBI Taxonomy" id="4460"/>
    <lineage>
        <taxon>Eukaryota</taxon>
        <taxon>Viridiplantae</taxon>
        <taxon>Streptophyta</taxon>
        <taxon>Embryophyta</taxon>
        <taxon>Tracheophyta</taxon>
        <taxon>Spermatophyta</taxon>
        <taxon>Magnoliopsida</taxon>
        <taxon>Liliopsida</taxon>
        <taxon>Araceae</taxon>
        <taxon>Aroideae</taxon>
        <taxon>Colocasieae</taxon>
        <taxon>Colocasia</taxon>
    </lineage>
</organism>
<name>A0A843TQL0_COLES</name>
<proteinExistence type="predicted"/>
<keyword evidence="3" id="KW-1185">Reference proteome</keyword>
<reference evidence="2" key="1">
    <citation type="submission" date="2017-07" db="EMBL/GenBank/DDBJ databases">
        <title>Taro Niue Genome Assembly and Annotation.</title>
        <authorList>
            <person name="Atibalentja N."/>
            <person name="Keating K."/>
            <person name="Fields C.J."/>
        </authorList>
    </citation>
    <scope>NUCLEOTIDE SEQUENCE</scope>
    <source>
        <strain evidence="2">Niue_2</strain>
        <tissue evidence="2">Leaf</tissue>
    </source>
</reference>
<evidence type="ECO:0000256" key="1">
    <source>
        <dbReference type="SAM" id="MobiDB-lite"/>
    </source>
</evidence>